<reference evidence="16" key="1">
    <citation type="journal article" date="2017" name="bioRxiv">
        <title>Comparative analysis of the genomes of Stylophora pistillata and Acropora digitifera provides evidence for extensive differences between species of corals.</title>
        <authorList>
            <person name="Voolstra C.R."/>
            <person name="Li Y."/>
            <person name="Liew Y.J."/>
            <person name="Baumgarten S."/>
            <person name="Zoccola D."/>
            <person name="Flot J.-F."/>
            <person name="Tambutte S."/>
            <person name="Allemand D."/>
            <person name="Aranda M."/>
        </authorList>
    </citation>
    <scope>NUCLEOTIDE SEQUENCE [LARGE SCALE GENOMIC DNA]</scope>
</reference>
<accession>A0A2B4T0M6</accession>
<feature type="compositionally biased region" description="Acidic residues" evidence="13">
    <location>
        <begin position="160"/>
        <end position="185"/>
    </location>
</feature>
<evidence type="ECO:0000256" key="14">
    <source>
        <dbReference type="SAM" id="Phobius"/>
    </source>
</evidence>
<keyword evidence="11 12" id="KW-0407">Ion channel</keyword>
<evidence type="ECO:0000313" key="16">
    <source>
        <dbReference type="Proteomes" id="UP000225706"/>
    </source>
</evidence>
<protein>
    <submittedName>
        <fullName evidence="15">Amiloride-sensitive sodium channel subunit alpha</fullName>
    </submittedName>
</protein>
<name>A0A2B4T0M6_STYPI</name>
<proteinExistence type="inferred from homology"/>
<comment type="similarity">
    <text evidence="12">Belongs to the amiloride-sensitive sodium channel (TC 1.A.6) family.</text>
</comment>
<keyword evidence="8 14" id="KW-0472">Membrane</keyword>
<dbReference type="GO" id="GO:0015280">
    <property type="term" value="F:ligand-gated sodium channel activity"/>
    <property type="evidence" value="ECO:0007669"/>
    <property type="project" value="TreeGrafter"/>
</dbReference>
<evidence type="ECO:0000256" key="13">
    <source>
        <dbReference type="SAM" id="MobiDB-lite"/>
    </source>
</evidence>
<keyword evidence="2 12" id="KW-0813">Transport</keyword>
<keyword evidence="7 12" id="KW-0406">Ion transport</keyword>
<evidence type="ECO:0000256" key="2">
    <source>
        <dbReference type="ARBA" id="ARBA00022448"/>
    </source>
</evidence>
<evidence type="ECO:0000256" key="5">
    <source>
        <dbReference type="ARBA" id="ARBA00022989"/>
    </source>
</evidence>
<evidence type="ECO:0000256" key="9">
    <source>
        <dbReference type="ARBA" id="ARBA00023180"/>
    </source>
</evidence>
<dbReference type="FunFam" id="1.10.287.770:FF:000001">
    <property type="entry name" value="Acid-sensing ion channel subunit 1"/>
    <property type="match status" value="1"/>
</dbReference>
<dbReference type="Pfam" id="PF00858">
    <property type="entry name" value="ASC"/>
    <property type="match status" value="1"/>
</dbReference>
<evidence type="ECO:0000256" key="8">
    <source>
        <dbReference type="ARBA" id="ARBA00023136"/>
    </source>
</evidence>
<sequence length="514" mass="58342">MQTISDVSVDAEVVITSGQFMMRVDMEAPEAKQEDEKAGGTKSNFTSVIREFCDSTTAHGLGRIYFVSYWVRKVFWSLLFIGAVTMLCIQVHALFDKYRRRPLTTLVTVKAETSLEFPAVTFCNFNALKNFTFQKGDTELTQIVQQLQAQNSSKVLGNDTSEEVSETSNTDDTEWSQEDFQDPEELDSRYQSGEEMSVFLAKEDVQILTLLGHQFSDMVMSCTFRGMSCRNYTTWNWTSFWHYKYGNCFVFNGGQVNGVPVDILRSNNPGPSEGLNLEINIDQEEYIGQLTPQAGIRVDISKAGEMPFPLEKGVSLAPGYATMLGLRKACKESCLAYNQFDKCGCVEYRFPAEGLFNICSVTNIKTLKCLSEVQNLYKNNKLNCTQSCPPPCRLEEFKISSSFATWPSQNYEKYYQDIVIENYKKLLITKSGSHRKNVLKLQVFFEDLDVEVVSEQRSYELVNFVSDIGGQLGLWIGFSVLTLAEFLELLILLCHLAVKKCFKRNETSESYRPS</sequence>
<evidence type="ECO:0000256" key="10">
    <source>
        <dbReference type="ARBA" id="ARBA00023201"/>
    </source>
</evidence>
<keyword evidence="6" id="KW-0915">Sodium</keyword>
<dbReference type="EMBL" id="LSMT01000001">
    <property type="protein sequence ID" value="PFX34959.1"/>
    <property type="molecule type" value="Genomic_DNA"/>
</dbReference>
<keyword evidence="3 12" id="KW-0894">Sodium channel</keyword>
<dbReference type="PRINTS" id="PR01078">
    <property type="entry name" value="AMINACHANNEL"/>
</dbReference>
<dbReference type="GO" id="GO:0005886">
    <property type="term" value="C:plasma membrane"/>
    <property type="evidence" value="ECO:0007669"/>
    <property type="project" value="TreeGrafter"/>
</dbReference>
<dbReference type="Gene3D" id="1.10.287.820">
    <property type="entry name" value="Acid-sensing ion channel domain"/>
    <property type="match status" value="1"/>
</dbReference>
<keyword evidence="16" id="KW-1185">Reference proteome</keyword>
<evidence type="ECO:0000256" key="11">
    <source>
        <dbReference type="ARBA" id="ARBA00023303"/>
    </source>
</evidence>
<evidence type="ECO:0000256" key="3">
    <source>
        <dbReference type="ARBA" id="ARBA00022461"/>
    </source>
</evidence>
<dbReference type="PANTHER" id="PTHR11690:SF248">
    <property type="entry name" value="PICKPOCKET 17, ISOFORM A"/>
    <property type="match status" value="1"/>
</dbReference>
<feature type="region of interest" description="Disordered" evidence="13">
    <location>
        <begin position="154"/>
        <end position="187"/>
    </location>
</feature>
<organism evidence="15 16">
    <name type="scientific">Stylophora pistillata</name>
    <name type="common">Smooth cauliflower coral</name>
    <dbReference type="NCBI Taxonomy" id="50429"/>
    <lineage>
        <taxon>Eukaryota</taxon>
        <taxon>Metazoa</taxon>
        <taxon>Cnidaria</taxon>
        <taxon>Anthozoa</taxon>
        <taxon>Hexacorallia</taxon>
        <taxon>Scleractinia</taxon>
        <taxon>Astrocoeniina</taxon>
        <taxon>Pocilloporidae</taxon>
        <taxon>Stylophora</taxon>
    </lineage>
</organism>
<feature type="transmembrane region" description="Helical" evidence="14">
    <location>
        <begin position="74"/>
        <end position="95"/>
    </location>
</feature>
<comment type="subcellular location">
    <subcellularLocation>
        <location evidence="1">Membrane</location>
        <topology evidence="1">Multi-pass membrane protein</topology>
    </subcellularLocation>
</comment>
<evidence type="ECO:0000256" key="12">
    <source>
        <dbReference type="RuleBase" id="RU000679"/>
    </source>
</evidence>
<keyword evidence="5 14" id="KW-1133">Transmembrane helix</keyword>
<keyword evidence="10 12" id="KW-0739">Sodium transport</keyword>
<keyword evidence="4 12" id="KW-0812">Transmembrane</keyword>
<evidence type="ECO:0000313" key="15">
    <source>
        <dbReference type="EMBL" id="PFX34959.1"/>
    </source>
</evidence>
<dbReference type="PANTHER" id="PTHR11690">
    <property type="entry name" value="AMILORIDE-SENSITIVE SODIUM CHANNEL-RELATED"/>
    <property type="match status" value="1"/>
</dbReference>
<evidence type="ECO:0000256" key="1">
    <source>
        <dbReference type="ARBA" id="ARBA00004141"/>
    </source>
</evidence>
<dbReference type="InterPro" id="IPR001873">
    <property type="entry name" value="ENaC"/>
</dbReference>
<evidence type="ECO:0000256" key="4">
    <source>
        <dbReference type="ARBA" id="ARBA00022692"/>
    </source>
</evidence>
<evidence type="ECO:0000256" key="6">
    <source>
        <dbReference type="ARBA" id="ARBA00023053"/>
    </source>
</evidence>
<comment type="caution">
    <text evidence="15">The sequence shown here is derived from an EMBL/GenBank/DDBJ whole genome shotgun (WGS) entry which is preliminary data.</text>
</comment>
<dbReference type="AlphaFoldDB" id="A0A2B4T0M6"/>
<keyword evidence="9" id="KW-0325">Glycoprotein</keyword>
<evidence type="ECO:0000256" key="7">
    <source>
        <dbReference type="ARBA" id="ARBA00023065"/>
    </source>
</evidence>
<feature type="transmembrane region" description="Helical" evidence="14">
    <location>
        <begin position="472"/>
        <end position="498"/>
    </location>
</feature>
<dbReference type="OrthoDB" id="6021021at2759"/>
<dbReference type="Proteomes" id="UP000225706">
    <property type="component" value="Unassembled WGS sequence"/>
</dbReference>
<dbReference type="Gene3D" id="2.60.470.10">
    <property type="entry name" value="Acid-sensing ion channels like domains"/>
    <property type="match status" value="1"/>
</dbReference>
<gene>
    <name evidence="15" type="primary">SCNN1A</name>
    <name evidence="15" type="ORF">AWC38_SpisGene106</name>
</gene>